<dbReference type="AlphaFoldDB" id="A0A2U1PT77"/>
<dbReference type="STRING" id="35608.A0A2U1PT77"/>
<dbReference type="Pfam" id="PF04676">
    <property type="entry name" value="CwfJ_C_2"/>
    <property type="match status" value="1"/>
</dbReference>
<sequence length="210" mass="23516">MVDKRLKDSSLVVAVEKFTASETDATRVALLATTESPTTTGAQVTMIWQIAAIQADAIQHLTSTVALTGMLTALTKREKEAGVFAEPIVDITILPQASGDFDRLVWDYVEKGRIACLLAVKEARNHKSSFLADFREQKLGLHDMCFVAVNDDESWWKSSYGVNVIKGMLGLPGEYKHRHHRHESVHIQKQLVANFERGRDPFDCTEQLYL</sequence>
<dbReference type="OrthoDB" id="2113965at2759"/>
<proteinExistence type="predicted"/>
<evidence type="ECO:0000259" key="1">
    <source>
        <dbReference type="Pfam" id="PF04676"/>
    </source>
</evidence>
<accession>A0A2U1PT77</accession>
<feature type="domain" description="Cwf19-like protein C-terminal" evidence="1">
    <location>
        <begin position="142"/>
        <end position="205"/>
    </location>
</feature>
<dbReference type="Proteomes" id="UP000245207">
    <property type="component" value="Unassembled WGS sequence"/>
</dbReference>
<organism evidence="2 3">
    <name type="scientific">Artemisia annua</name>
    <name type="common">Sweet wormwood</name>
    <dbReference type="NCBI Taxonomy" id="35608"/>
    <lineage>
        <taxon>Eukaryota</taxon>
        <taxon>Viridiplantae</taxon>
        <taxon>Streptophyta</taxon>
        <taxon>Embryophyta</taxon>
        <taxon>Tracheophyta</taxon>
        <taxon>Spermatophyta</taxon>
        <taxon>Magnoliopsida</taxon>
        <taxon>eudicotyledons</taxon>
        <taxon>Gunneridae</taxon>
        <taxon>Pentapetalae</taxon>
        <taxon>asterids</taxon>
        <taxon>campanulids</taxon>
        <taxon>Asterales</taxon>
        <taxon>Asteraceae</taxon>
        <taxon>Asteroideae</taxon>
        <taxon>Anthemideae</taxon>
        <taxon>Artemisiinae</taxon>
        <taxon>Artemisia</taxon>
    </lineage>
</organism>
<name>A0A2U1PT77_ARTAN</name>
<reference evidence="2 3" key="1">
    <citation type="journal article" date="2018" name="Mol. Plant">
        <title>The genome of Artemisia annua provides insight into the evolution of Asteraceae family and artemisinin biosynthesis.</title>
        <authorList>
            <person name="Shen Q."/>
            <person name="Zhang L."/>
            <person name="Liao Z."/>
            <person name="Wang S."/>
            <person name="Yan T."/>
            <person name="Shi P."/>
            <person name="Liu M."/>
            <person name="Fu X."/>
            <person name="Pan Q."/>
            <person name="Wang Y."/>
            <person name="Lv Z."/>
            <person name="Lu X."/>
            <person name="Zhang F."/>
            <person name="Jiang W."/>
            <person name="Ma Y."/>
            <person name="Chen M."/>
            <person name="Hao X."/>
            <person name="Li L."/>
            <person name="Tang Y."/>
            <person name="Lv G."/>
            <person name="Zhou Y."/>
            <person name="Sun X."/>
            <person name="Brodelius P.E."/>
            <person name="Rose J.K.C."/>
            <person name="Tang K."/>
        </authorList>
    </citation>
    <scope>NUCLEOTIDE SEQUENCE [LARGE SCALE GENOMIC DNA]</scope>
    <source>
        <strain evidence="3">cv. Huhao1</strain>
        <tissue evidence="2">Leaf</tissue>
    </source>
</reference>
<evidence type="ECO:0000313" key="2">
    <source>
        <dbReference type="EMBL" id="PWA88960.1"/>
    </source>
</evidence>
<protein>
    <submittedName>
        <fullName evidence="2">Cwf19-like, C-terminal domain-1</fullName>
    </submittedName>
</protein>
<evidence type="ECO:0000313" key="3">
    <source>
        <dbReference type="Proteomes" id="UP000245207"/>
    </source>
</evidence>
<dbReference type="EMBL" id="PKPP01000762">
    <property type="protein sequence ID" value="PWA88960.1"/>
    <property type="molecule type" value="Genomic_DNA"/>
</dbReference>
<gene>
    <name evidence="2" type="ORF">CTI12_AA116120</name>
</gene>
<keyword evidence="3" id="KW-1185">Reference proteome</keyword>
<comment type="caution">
    <text evidence="2">The sequence shown here is derived from an EMBL/GenBank/DDBJ whole genome shotgun (WGS) entry which is preliminary data.</text>
</comment>
<dbReference type="InterPro" id="IPR006767">
    <property type="entry name" value="Cwf19-like_C_dom-2"/>
</dbReference>